<gene>
    <name evidence="2" type="ORF">RJT34_09360</name>
</gene>
<reference evidence="2 3" key="1">
    <citation type="submission" date="2024-01" db="EMBL/GenBank/DDBJ databases">
        <title>The genomes of 5 underutilized Papilionoideae crops provide insights into root nodulation and disease resistance.</title>
        <authorList>
            <person name="Yuan L."/>
        </authorList>
    </citation>
    <scope>NUCLEOTIDE SEQUENCE [LARGE SCALE GENOMIC DNA]</scope>
    <source>
        <strain evidence="2">LY-2023</strain>
        <tissue evidence="2">Leaf</tissue>
    </source>
</reference>
<protein>
    <submittedName>
        <fullName evidence="2">Uncharacterized protein</fullName>
    </submittedName>
</protein>
<feature type="region of interest" description="Disordered" evidence="1">
    <location>
        <begin position="1"/>
        <end position="67"/>
    </location>
</feature>
<evidence type="ECO:0000313" key="2">
    <source>
        <dbReference type="EMBL" id="KAK7311310.1"/>
    </source>
</evidence>
<keyword evidence="3" id="KW-1185">Reference proteome</keyword>
<proteinExistence type="predicted"/>
<dbReference type="AlphaFoldDB" id="A0AAN9K5K4"/>
<accession>A0AAN9K5K4</accession>
<feature type="compositionally biased region" description="Basic and acidic residues" evidence="1">
    <location>
        <begin position="11"/>
        <end position="22"/>
    </location>
</feature>
<evidence type="ECO:0000256" key="1">
    <source>
        <dbReference type="SAM" id="MobiDB-lite"/>
    </source>
</evidence>
<dbReference type="Proteomes" id="UP001359559">
    <property type="component" value="Unassembled WGS sequence"/>
</dbReference>
<organism evidence="2 3">
    <name type="scientific">Clitoria ternatea</name>
    <name type="common">Butterfly pea</name>
    <dbReference type="NCBI Taxonomy" id="43366"/>
    <lineage>
        <taxon>Eukaryota</taxon>
        <taxon>Viridiplantae</taxon>
        <taxon>Streptophyta</taxon>
        <taxon>Embryophyta</taxon>
        <taxon>Tracheophyta</taxon>
        <taxon>Spermatophyta</taxon>
        <taxon>Magnoliopsida</taxon>
        <taxon>eudicotyledons</taxon>
        <taxon>Gunneridae</taxon>
        <taxon>Pentapetalae</taxon>
        <taxon>rosids</taxon>
        <taxon>fabids</taxon>
        <taxon>Fabales</taxon>
        <taxon>Fabaceae</taxon>
        <taxon>Papilionoideae</taxon>
        <taxon>50 kb inversion clade</taxon>
        <taxon>NPAAA clade</taxon>
        <taxon>indigoferoid/millettioid clade</taxon>
        <taxon>Phaseoleae</taxon>
        <taxon>Clitoria</taxon>
    </lineage>
</organism>
<comment type="caution">
    <text evidence="2">The sequence shown here is derived from an EMBL/GenBank/DDBJ whole genome shotgun (WGS) entry which is preliminary data.</text>
</comment>
<sequence length="67" mass="7773">MHAASFSFLNKLDKEEAVVKETSEEDLEESPNMTIRSMEEEDEEEEEEEEKDDDNDDDDDDGPDFTP</sequence>
<dbReference type="EMBL" id="JAYKXN010000002">
    <property type="protein sequence ID" value="KAK7311310.1"/>
    <property type="molecule type" value="Genomic_DNA"/>
</dbReference>
<name>A0AAN9K5K4_CLITE</name>
<feature type="compositionally biased region" description="Acidic residues" evidence="1">
    <location>
        <begin position="39"/>
        <end position="67"/>
    </location>
</feature>
<evidence type="ECO:0000313" key="3">
    <source>
        <dbReference type="Proteomes" id="UP001359559"/>
    </source>
</evidence>